<protein>
    <recommendedName>
        <fullName evidence="4">GTP cyclohydrolase I</fullName>
    </recommendedName>
</protein>
<evidence type="ECO:0000313" key="2">
    <source>
        <dbReference type="EMBL" id="CAK0884043.1"/>
    </source>
</evidence>
<evidence type="ECO:0008006" key="4">
    <source>
        <dbReference type="Google" id="ProtNLM"/>
    </source>
</evidence>
<dbReference type="InterPro" id="IPR022838">
    <property type="entry name" value="GTP_cyclohydrolase_FolE2"/>
</dbReference>
<gene>
    <name evidence="2" type="ORF">PCOR1329_LOCUS66100</name>
</gene>
<keyword evidence="3" id="KW-1185">Reference proteome</keyword>
<dbReference type="Gene3D" id="3.10.270.10">
    <property type="entry name" value="Urate Oxidase"/>
    <property type="match status" value="1"/>
</dbReference>
<organism evidence="2 3">
    <name type="scientific">Prorocentrum cordatum</name>
    <dbReference type="NCBI Taxonomy" id="2364126"/>
    <lineage>
        <taxon>Eukaryota</taxon>
        <taxon>Sar</taxon>
        <taxon>Alveolata</taxon>
        <taxon>Dinophyceae</taxon>
        <taxon>Prorocentrales</taxon>
        <taxon>Prorocentraceae</taxon>
        <taxon>Prorocentrum</taxon>
    </lineage>
</organism>
<dbReference type="NCBIfam" id="NF010200">
    <property type="entry name" value="PRK13674.1-1"/>
    <property type="match status" value="1"/>
</dbReference>
<name>A0ABN9WCK7_9DINO</name>
<dbReference type="Proteomes" id="UP001189429">
    <property type="component" value="Unassembled WGS sequence"/>
</dbReference>
<accession>A0ABN9WCK7</accession>
<evidence type="ECO:0000256" key="1">
    <source>
        <dbReference type="ARBA" id="ARBA00022801"/>
    </source>
</evidence>
<reference evidence="2" key="1">
    <citation type="submission" date="2023-10" db="EMBL/GenBank/DDBJ databases">
        <authorList>
            <person name="Chen Y."/>
            <person name="Shah S."/>
            <person name="Dougan E. K."/>
            <person name="Thang M."/>
            <person name="Chan C."/>
        </authorList>
    </citation>
    <scope>NUCLEOTIDE SEQUENCE [LARGE SCALE GENOMIC DNA]</scope>
</reference>
<dbReference type="EMBL" id="CAUYUJ010018498">
    <property type="protein sequence ID" value="CAK0884043.1"/>
    <property type="molecule type" value="Genomic_DNA"/>
</dbReference>
<dbReference type="PANTHER" id="PTHR36445:SF1">
    <property type="entry name" value="GTP CYCLOHYDROLASE MPTA"/>
    <property type="match status" value="1"/>
</dbReference>
<proteinExistence type="inferred from homology"/>
<dbReference type="Pfam" id="PF02649">
    <property type="entry name" value="GCHY-1"/>
    <property type="match status" value="1"/>
</dbReference>
<evidence type="ECO:0000313" key="3">
    <source>
        <dbReference type="Proteomes" id="UP001189429"/>
    </source>
</evidence>
<dbReference type="HAMAP" id="MF_01527_B">
    <property type="entry name" value="GTP_cyclohydrol_B"/>
    <property type="match status" value="1"/>
</dbReference>
<keyword evidence="1" id="KW-0378">Hydrolase</keyword>
<comment type="caution">
    <text evidence="2">The sequence shown here is derived from an EMBL/GenBank/DDBJ whole genome shotgun (WGS) entry which is preliminary data.</text>
</comment>
<dbReference type="PANTHER" id="PTHR36445">
    <property type="entry name" value="GTP CYCLOHYDROLASE MPTA"/>
    <property type="match status" value="1"/>
</dbReference>
<dbReference type="InterPro" id="IPR003801">
    <property type="entry name" value="GTP_cyclohydrolase_FolE2/MptA"/>
</dbReference>
<sequence length="354" mass="38255">MRAFVSRYRSGILDILSQGPCQSQMSVVPGGKSSVTLLGGPAAPAQRVMPDVGSESASIGGVLDRVGMSGIEVPIRAPGQSGGAAIFGRADAYVDLVDPDAKGIHMSRLYRQLMAELQATELSMALLQKLLRGFVESHVGISRLAQVRLAFELPIERPSLRSGNFGWRAYPVEVDAVLDDGGLRVWLTVSVTYSSTCPCSAALARQLIQERFLADFAGRGGVSTDEVAAWLLRPESICATPHSQRSVARIRLELDPSAECLSPAAFIDQAEGALRTPVQAHVRREDEQEFALLNGQNNMFCEDSGRRLKQAFEGASGVLDFSIEVRHLESLHPHDAVSFASKDLRSGRLTLSRL</sequence>